<dbReference type="AlphaFoldDB" id="A0A388KTW1"/>
<sequence>MDKALDEVKKKIATSRRGGAPITELSCDSSRSEHRTGGRSENSDKTDEMKAGVTSTLGDLLKLINEKLEAVAKESKLTSDEKEELERLLWREKARSEKVSTDSTSNEKRKGGGGGCTPVINSPSANRVKTRSRGSAKGKSRSKRIDVSSEQEGQAEVKQNLQAKMEGSSKLGDIKKMLAALMQGLGEEKGKGKVVEPELAKYELSERDDVDLVQNATCIEDEEEADNGGLAAYIMLRLDFYQSLHYSRVQEMCKQKGIQYYRKEMGA</sequence>
<gene>
    <name evidence="2" type="ORF">CBR_g16820</name>
</gene>
<keyword evidence="3" id="KW-1185">Reference proteome</keyword>
<feature type="compositionally biased region" description="Basic residues" evidence="1">
    <location>
        <begin position="128"/>
        <end position="142"/>
    </location>
</feature>
<reference evidence="2 3" key="1">
    <citation type="journal article" date="2018" name="Cell">
        <title>The Chara Genome: Secondary Complexity and Implications for Plant Terrestrialization.</title>
        <authorList>
            <person name="Nishiyama T."/>
            <person name="Sakayama H."/>
            <person name="Vries J.D."/>
            <person name="Buschmann H."/>
            <person name="Saint-Marcoux D."/>
            <person name="Ullrich K.K."/>
            <person name="Haas F.B."/>
            <person name="Vanderstraeten L."/>
            <person name="Becker D."/>
            <person name="Lang D."/>
            <person name="Vosolsobe S."/>
            <person name="Rombauts S."/>
            <person name="Wilhelmsson P.K.I."/>
            <person name="Janitza P."/>
            <person name="Kern R."/>
            <person name="Heyl A."/>
            <person name="Rumpler F."/>
            <person name="Villalobos L.I.A.C."/>
            <person name="Clay J.M."/>
            <person name="Skokan R."/>
            <person name="Toyoda A."/>
            <person name="Suzuki Y."/>
            <person name="Kagoshima H."/>
            <person name="Schijlen E."/>
            <person name="Tajeshwar N."/>
            <person name="Catarino B."/>
            <person name="Hetherington A.J."/>
            <person name="Saltykova A."/>
            <person name="Bonnot C."/>
            <person name="Breuninger H."/>
            <person name="Symeonidi A."/>
            <person name="Radhakrishnan G.V."/>
            <person name="Van Nieuwerburgh F."/>
            <person name="Deforce D."/>
            <person name="Chang C."/>
            <person name="Karol K.G."/>
            <person name="Hedrich R."/>
            <person name="Ulvskov P."/>
            <person name="Glockner G."/>
            <person name="Delwiche C.F."/>
            <person name="Petrasek J."/>
            <person name="Van de Peer Y."/>
            <person name="Friml J."/>
            <person name="Beilby M."/>
            <person name="Dolan L."/>
            <person name="Kohara Y."/>
            <person name="Sugano S."/>
            <person name="Fujiyama A."/>
            <person name="Delaux P.-M."/>
            <person name="Quint M."/>
            <person name="TheiBen G."/>
            <person name="Hagemann M."/>
            <person name="Harholt J."/>
            <person name="Dunand C."/>
            <person name="Zachgo S."/>
            <person name="Langdale J."/>
            <person name="Maumus F."/>
            <person name="Straeten D.V.D."/>
            <person name="Gould S.B."/>
            <person name="Rensing S.A."/>
        </authorList>
    </citation>
    <scope>NUCLEOTIDE SEQUENCE [LARGE SCALE GENOMIC DNA]</scope>
    <source>
        <strain evidence="2 3">S276</strain>
    </source>
</reference>
<evidence type="ECO:0000313" key="2">
    <source>
        <dbReference type="EMBL" id="GBG73479.1"/>
    </source>
</evidence>
<feature type="region of interest" description="Disordered" evidence="1">
    <location>
        <begin position="90"/>
        <end position="164"/>
    </location>
</feature>
<feature type="compositionally biased region" description="Basic and acidic residues" evidence="1">
    <location>
        <begin position="30"/>
        <end position="50"/>
    </location>
</feature>
<feature type="compositionally biased region" description="Polar residues" evidence="1">
    <location>
        <begin position="148"/>
        <end position="162"/>
    </location>
</feature>
<dbReference type="EMBL" id="BFEA01000184">
    <property type="protein sequence ID" value="GBG73479.1"/>
    <property type="molecule type" value="Genomic_DNA"/>
</dbReference>
<organism evidence="2 3">
    <name type="scientific">Chara braunii</name>
    <name type="common">Braun's stonewort</name>
    <dbReference type="NCBI Taxonomy" id="69332"/>
    <lineage>
        <taxon>Eukaryota</taxon>
        <taxon>Viridiplantae</taxon>
        <taxon>Streptophyta</taxon>
        <taxon>Charophyceae</taxon>
        <taxon>Charales</taxon>
        <taxon>Characeae</taxon>
        <taxon>Chara</taxon>
    </lineage>
</organism>
<accession>A0A388KTW1</accession>
<dbReference type="Proteomes" id="UP000265515">
    <property type="component" value="Unassembled WGS sequence"/>
</dbReference>
<name>A0A388KTW1_CHABU</name>
<protein>
    <submittedName>
        <fullName evidence="2">Uncharacterized protein</fullName>
    </submittedName>
</protein>
<evidence type="ECO:0000256" key="1">
    <source>
        <dbReference type="SAM" id="MobiDB-lite"/>
    </source>
</evidence>
<proteinExistence type="predicted"/>
<feature type="compositionally biased region" description="Basic and acidic residues" evidence="1">
    <location>
        <begin position="1"/>
        <end position="10"/>
    </location>
</feature>
<feature type="region of interest" description="Disordered" evidence="1">
    <location>
        <begin position="1"/>
        <end position="52"/>
    </location>
</feature>
<evidence type="ECO:0000313" key="3">
    <source>
        <dbReference type="Proteomes" id="UP000265515"/>
    </source>
</evidence>
<comment type="caution">
    <text evidence="2">The sequence shown here is derived from an EMBL/GenBank/DDBJ whole genome shotgun (WGS) entry which is preliminary data.</text>
</comment>
<feature type="compositionally biased region" description="Basic and acidic residues" evidence="1">
    <location>
        <begin position="90"/>
        <end position="110"/>
    </location>
</feature>
<dbReference type="Gramene" id="GBG73479">
    <property type="protein sequence ID" value="GBG73479"/>
    <property type="gene ID" value="CBR_g16820"/>
</dbReference>